<reference evidence="2 3" key="1">
    <citation type="journal article" date="2021" name="Elife">
        <title>Chloroplast acquisition without the gene transfer in kleptoplastic sea slugs, Plakobranchus ocellatus.</title>
        <authorList>
            <person name="Maeda T."/>
            <person name="Takahashi S."/>
            <person name="Yoshida T."/>
            <person name="Shimamura S."/>
            <person name="Takaki Y."/>
            <person name="Nagai Y."/>
            <person name="Toyoda A."/>
            <person name="Suzuki Y."/>
            <person name="Arimoto A."/>
            <person name="Ishii H."/>
            <person name="Satoh N."/>
            <person name="Nishiyama T."/>
            <person name="Hasebe M."/>
            <person name="Maruyama T."/>
            <person name="Minagawa J."/>
            <person name="Obokata J."/>
            <person name="Shigenobu S."/>
        </authorList>
    </citation>
    <scope>NUCLEOTIDE SEQUENCE [LARGE SCALE GENOMIC DNA]</scope>
</reference>
<feature type="compositionally biased region" description="Basic and acidic residues" evidence="1">
    <location>
        <begin position="114"/>
        <end position="130"/>
    </location>
</feature>
<proteinExistence type="predicted"/>
<dbReference type="Proteomes" id="UP000762676">
    <property type="component" value="Unassembled WGS sequence"/>
</dbReference>
<feature type="region of interest" description="Disordered" evidence="1">
    <location>
        <begin position="114"/>
        <end position="168"/>
    </location>
</feature>
<evidence type="ECO:0000313" key="3">
    <source>
        <dbReference type="Proteomes" id="UP000762676"/>
    </source>
</evidence>
<comment type="caution">
    <text evidence="2">The sequence shown here is derived from an EMBL/GenBank/DDBJ whole genome shotgun (WGS) entry which is preliminary data.</text>
</comment>
<sequence length="168" mass="18074">MAHASPARLDGFENAGYVGDISTANSQPALKSCGASDGESPLNEIRVSVDDETLPIFDHSGPESDSSVTFKAARSQTDTGVDFVVAPHKENGVNSSGDSAQNIRSRFKEIENYRRNAMEGQDLRGTEKHGGYNGESNTAEEKVVEEEEKDGHVMLEMSQQSPHSMTAA</sequence>
<dbReference type="EMBL" id="BMAT01009516">
    <property type="protein sequence ID" value="GFS07900.1"/>
    <property type="molecule type" value="Genomic_DNA"/>
</dbReference>
<protein>
    <submittedName>
        <fullName evidence="2">Uncharacterized protein</fullName>
    </submittedName>
</protein>
<accession>A0AAV4IDD9</accession>
<evidence type="ECO:0000256" key="1">
    <source>
        <dbReference type="SAM" id="MobiDB-lite"/>
    </source>
</evidence>
<evidence type="ECO:0000313" key="2">
    <source>
        <dbReference type="EMBL" id="GFS07900.1"/>
    </source>
</evidence>
<name>A0AAV4IDD9_9GAST</name>
<gene>
    <name evidence="2" type="ORF">ElyMa_004743300</name>
</gene>
<keyword evidence="3" id="KW-1185">Reference proteome</keyword>
<feature type="region of interest" description="Disordered" evidence="1">
    <location>
        <begin position="1"/>
        <end position="41"/>
    </location>
</feature>
<organism evidence="2 3">
    <name type="scientific">Elysia marginata</name>
    <dbReference type="NCBI Taxonomy" id="1093978"/>
    <lineage>
        <taxon>Eukaryota</taxon>
        <taxon>Metazoa</taxon>
        <taxon>Spiralia</taxon>
        <taxon>Lophotrochozoa</taxon>
        <taxon>Mollusca</taxon>
        <taxon>Gastropoda</taxon>
        <taxon>Heterobranchia</taxon>
        <taxon>Euthyneura</taxon>
        <taxon>Panpulmonata</taxon>
        <taxon>Sacoglossa</taxon>
        <taxon>Placobranchoidea</taxon>
        <taxon>Plakobranchidae</taxon>
        <taxon>Elysia</taxon>
    </lineage>
</organism>
<feature type="compositionally biased region" description="Polar residues" evidence="1">
    <location>
        <begin position="157"/>
        <end position="168"/>
    </location>
</feature>
<dbReference type="AlphaFoldDB" id="A0AAV4IDD9"/>